<dbReference type="PROSITE" id="PS50850">
    <property type="entry name" value="MFS"/>
    <property type="match status" value="1"/>
</dbReference>
<evidence type="ECO:0000256" key="6">
    <source>
        <dbReference type="ARBA" id="ARBA00023180"/>
    </source>
</evidence>
<keyword evidence="5 10" id="KW-0472">Membrane</keyword>
<proteinExistence type="inferred from homology"/>
<feature type="transmembrane region" description="Helical" evidence="10">
    <location>
        <begin position="207"/>
        <end position="228"/>
    </location>
</feature>
<keyword evidence="4 10" id="KW-1133">Transmembrane helix</keyword>
<dbReference type="InterPro" id="IPR005829">
    <property type="entry name" value="Sugar_transporter_CS"/>
</dbReference>
<dbReference type="InterPro" id="IPR003663">
    <property type="entry name" value="Sugar/inositol_transpt"/>
</dbReference>
<feature type="transmembrane region" description="Helical" evidence="10">
    <location>
        <begin position="152"/>
        <end position="174"/>
    </location>
</feature>
<evidence type="ECO:0000256" key="10">
    <source>
        <dbReference type="SAM" id="Phobius"/>
    </source>
</evidence>
<comment type="similarity">
    <text evidence="7">Belongs to the major facilitator superfamily. Sugar transporter (TC 2.A.1.1) family. Trehalose transporter subfamily.</text>
</comment>
<sequence>MTPNPNNTGGSDEEPMIEPPSPLSPLLADEVPLTGSPSMNNVIIHSSSRRSSKNSAMLSSEIIHQFILEPTLDEQKSLKLFTLEDDNNSDSSSAKTLPTTLFPQVLAAISVSLGSMIIGLISAYTSSALVSLSNSNYTEDSTLNITPDGHEASWIGSLMPLGALVGSIVGGAIVELLGRKTTLLATTLPFIVAWLLISLAQHIYMLYIARTIQGICVGVASLCLPVYLAETVQPEVRGTLGLLPTTIGNIGLLICFVAGTFLNWQNLSYLCAVLSLPFLILMFFIPETPRWYIAHGKDDKAEQALQWLRGAGTDIRAEFHMIKNTHLESKKHAAKLKDLMGKAYIKPLLTSLGLMFFQQFSGINAVIFYTVFIFDISGSALDSNVSTIIVGVVNFGATFMANVLIDRLGRKVLLLISDVLMILSLSCLAIFFYMKEHHEHITVGYGWIPLGSFMLFVIAFSLGFGPIPWLMLGEIFPGKIRGSAAAASTAFNWICAFVVTKAFPEFIANFGPYVTFLTFGAICFVGLFFIIFVVPETRGQSLEDIERNLTRPFRRLSSTANLKPSPMFM</sequence>
<dbReference type="AlphaFoldDB" id="A0A8J2NUD1"/>
<keyword evidence="2" id="KW-1003">Cell membrane</keyword>
<dbReference type="GO" id="GO:0051119">
    <property type="term" value="F:sugar transmembrane transporter activity"/>
    <property type="evidence" value="ECO:0007669"/>
    <property type="project" value="InterPro"/>
</dbReference>
<dbReference type="PROSITE" id="PS00216">
    <property type="entry name" value="SUGAR_TRANSPORT_1"/>
    <property type="match status" value="1"/>
</dbReference>
<evidence type="ECO:0000256" key="1">
    <source>
        <dbReference type="ARBA" id="ARBA00004651"/>
    </source>
</evidence>
<evidence type="ECO:0000313" key="13">
    <source>
        <dbReference type="Proteomes" id="UP000708208"/>
    </source>
</evidence>
<evidence type="ECO:0000313" key="12">
    <source>
        <dbReference type="EMBL" id="CAG7704230.1"/>
    </source>
</evidence>
<dbReference type="InterPro" id="IPR020846">
    <property type="entry name" value="MFS_dom"/>
</dbReference>
<dbReference type="GO" id="GO:0005886">
    <property type="term" value="C:plasma membrane"/>
    <property type="evidence" value="ECO:0007669"/>
    <property type="project" value="UniProtKB-SubCell"/>
</dbReference>
<feature type="transmembrane region" description="Helical" evidence="10">
    <location>
        <begin position="446"/>
        <end position="472"/>
    </location>
</feature>
<dbReference type="InterPro" id="IPR005828">
    <property type="entry name" value="MFS_sugar_transport-like"/>
</dbReference>
<reference evidence="12" key="1">
    <citation type="submission" date="2021-06" db="EMBL/GenBank/DDBJ databases">
        <authorList>
            <person name="Hodson N. C."/>
            <person name="Mongue J. A."/>
            <person name="Jaron S. K."/>
        </authorList>
    </citation>
    <scope>NUCLEOTIDE SEQUENCE</scope>
</reference>
<evidence type="ECO:0000256" key="5">
    <source>
        <dbReference type="ARBA" id="ARBA00023136"/>
    </source>
</evidence>
<dbReference type="Pfam" id="PF00083">
    <property type="entry name" value="Sugar_tr"/>
    <property type="match status" value="1"/>
</dbReference>
<comment type="caution">
    <text evidence="12">The sequence shown here is derived from an EMBL/GenBank/DDBJ whole genome shotgun (WGS) entry which is preliminary data.</text>
</comment>
<evidence type="ECO:0000256" key="7">
    <source>
        <dbReference type="ARBA" id="ARBA00024348"/>
    </source>
</evidence>
<keyword evidence="13" id="KW-1185">Reference proteome</keyword>
<dbReference type="PROSITE" id="PS00217">
    <property type="entry name" value="SUGAR_TRANSPORT_2"/>
    <property type="match status" value="1"/>
</dbReference>
<feature type="transmembrane region" description="Helical" evidence="10">
    <location>
        <begin position="385"/>
        <end position="405"/>
    </location>
</feature>
<keyword evidence="6" id="KW-0325">Glycoprotein</keyword>
<feature type="compositionally biased region" description="Polar residues" evidence="9">
    <location>
        <begin position="1"/>
        <end position="10"/>
    </location>
</feature>
<gene>
    <name evidence="12" type="ORF">AFUS01_LOCUS4564</name>
</gene>
<dbReference type="Proteomes" id="UP000708208">
    <property type="component" value="Unassembled WGS sequence"/>
</dbReference>
<protein>
    <recommendedName>
        <fullName evidence="11">Major facilitator superfamily (MFS) profile domain-containing protein</fullName>
    </recommendedName>
</protein>
<organism evidence="12 13">
    <name type="scientific">Allacma fusca</name>
    <dbReference type="NCBI Taxonomy" id="39272"/>
    <lineage>
        <taxon>Eukaryota</taxon>
        <taxon>Metazoa</taxon>
        <taxon>Ecdysozoa</taxon>
        <taxon>Arthropoda</taxon>
        <taxon>Hexapoda</taxon>
        <taxon>Collembola</taxon>
        <taxon>Symphypleona</taxon>
        <taxon>Sminthuridae</taxon>
        <taxon>Allacma</taxon>
    </lineage>
</organism>
<dbReference type="NCBIfam" id="TIGR00879">
    <property type="entry name" value="SP"/>
    <property type="match status" value="1"/>
</dbReference>
<keyword evidence="3 10" id="KW-0812">Transmembrane</keyword>
<evidence type="ECO:0000256" key="8">
    <source>
        <dbReference type="RuleBase" id="RU003346"/>
    </source>
</evidence>
<evidence type="ECO:0000256" key="2">
    <source>
        <dbReference type="ARBA" id="ARBA00022475"/>
    </source>
</evidence>
<dbReference type="OrthoDB" id="6339427at2759"/>
<name>A0A8J2NUD1_9HEXA</name>
<evidence type="ECO:0000259" key="11">
    <source>
        <dbReference type="PROSITE" id="PS50850"/>
    </source>
</evidence>
<feature type="transmembrane region" description="Helical" evidence="10">
    <location>
        <begin position="240"/>
        <end position="261"/>
    </location>
</feature>
<comment type="subcellular location">
    <subcellularLocation>
        <location evidence="1">Cell membrane</location>
        <topology evidence="1">Multi-pass membrane protein</topology>
    </subcellularLocation>
</comment>
<feature type="transmembrane region" description="Helical" evidence="10">
    <location>
        <begin position="267"/>
        <end position="285"/>
    </location>
</feature>
<keyword evidence="8" id="KW-0813">Transport</keyword>
<dbReference type="InterPro" id="IPR044775">
    <property type="entry name" value="MFS_ERD6/Tret1-like"/>
</dbReference>
<evidence type="ECO:0000256" key="9">
    <source>
        <dbReference type="SAM" id="MobiDB-lite"/>
    </source>
</evidence>
<evidence type="ECO:0000256" key="4">
    <source>
        <dbReference type="ARBA" id="ARBA00022989"/>
    </source>
</evidence>
<feature type="transmembrane region" description="Helical" evidence="10">
    <location>
        <begin position="181"/>
        <end position="201"/>
    </location>
</feature>
<feature type="transmembrane region" description="Helical" evidence="10">
    <location>
        <begin position="484"/>
        <end position="504"/>
    </location>
</feature>
<evidence type="ECO:0000256" key="3">
    <source>
        <dbReference type="ARBA" id="ARBA00022692"/>
    </source>
</evidence>
<dbReference type="FunFam" id="1.20.1250.20:FF:000055">
    <property type="entry name" value="Facilitated trehalose transporter Tret1-2 homolog"/>
    <property type="match status" value="1"/>
</dbReference>
<feature type="transmembrane region" description="Helical" evidence="10">
    <location>
        <begin position="510"/>
        <end position="534"/>
    </location>
</feature>
<feature type="transmembrane region" description="Helical" evidence="10">
    <location>
        <begin position="348"/>
        <end position="373"/>
    </location>
</feature>
<dbReference type="CDD" id="cd17358">
    <property type="entry name" value="MFS_GLUT6_8_Class3_like"/>
    <property type="match status" value="1"/>
</dbReference>
<dbReference type="EMBL" id="CAJVCH010028511">
    <property type="protein sequence ID" value="CAG7704230.1"/>
    <property type="molecule type" value="Genomic_DNA"/>
</dbReference>
<feature type="domain" description="Major facilitator superfamily (MFS) profile" evidence="11">
    <location>
        <begin position="107"/>
        <end position="538"/>
    </location>
</feature>
<dbReference type="PANTHER" id="PTHR48021">
    <property type="match status" value="1"/>
</dbReference>
<dbReference type="InterPro" id="IPR050549">
    <property type="entry name" value="MFS_Trehalose_Transporter"/>
</dbReference>
<feature type="region of interest" description="Disordered" evidence="9">
    <location>
        <begin position="1"/>
        <end position="27"/>
    </location>
</feature>
<accession>A0A8J2NUD1</accession>
<dbReference type="PANTHER" id="PTHR48021:SF96">
    <property type="entry name" value="FACILITATED TREHALOSE TRANSPORTER TRET1-1-RELATED"/>
    <property type="match status" value="1"/>
</dbReference>
<feature type="transmembrane region" description="Helical" evidence="10">
    <location>
        <begin position="412"/>
        <end position="434"/>
    </location>
</feature>
<feature type="transmembrane region" description="Helical" evidence="10">
    <location>
        <begin position="105"/>
        <end position="132"/>
    </location>
</feature>